<dbReference type="AlphaFoldDB" id="A0A9P0HJS7"/>
<accession>A0A9P0HJS7</accession>
<keyword evidence="2" id="KW-1185">Reference proteome</keyword>
<sequence length="233" mass="27040">MNECICRHFYSPTYNREILTRTDHMNLLATPKGYRWYGPGGEIQIKSRAFRGRSIRKKEKEKEEPEIEAFPGMAQFMNEVWTLITPDILLSLREILMDEFGMSERSAVLFLMKQYIKTQREADRECYPCSSPTEEQLEWARNIARTIASKAISYTEMMTTTNRNKRTAMIFDAVMERLQKALGIQPNSDSPLNKLLLRVVDGMAVWLSSIPGENNFQNICSDLMTVYFNVPLQ</sequence>
<name>A0A9P0HJS7_NEZVI</name>
<reference evidence="1" key="1">
    <citation type="submission" date="2022-01" db="EMBL/GenBank/DDBJ databases">
        <authorList>
            <person name="King R."/>
        </authorList>
    </citation>
    <scope>NUCLEOTIDE SEQUENCE</scope>
</reference>
<dbReference type="OrthoDB" id="6608328at2759"/>
<evidence type="ECO:0000313" key="2">
    <source>
        <dbReference type="Proteomes" id="UP001152798"/>
    </source>
</evidence>
<dbReference type="EMBL" id="OV725081">
    <property type="protein sequence ID" value="CAH1403205.1"/>
    <property type="molecule type" value="Genomic_DNA"/>
</dbReference>
<dbReference type="Proteomes" id="UP001152798">
    <property type="component" value="Chromosome 5"/>
</dbReference>
<evidence type="ECO:0000313" key="1">
    <source>
        <dbReference type="EMBL" id="CAH1403205.1"/>
    </source>
</evidence>
<proteinExistence type="predicted"/>
<organism evidence="1 2">
    <name type="scientific">Nezara viridula</name>
    <name type="common">Southern green stink bug</name>
    <name type="synonym">Cimex viridulus</name>
    <dbReference type="NCBI Taxonomy" id="85310"/>
    <lineage>
        <taxon>Eukaryota</taxon>
        <taxon>Metazoa</taxon>
        <taxon>Ecdysozoa</taxon>
        <taxon>Arthropoda</taxon>
        <taxon>Hexapoda</taxon>
        <taxon>Insecta</taxon>
        <taxon>Pterygota</taxon>
        <taxon>Neoptera</taxon>
        <taxon>Paraneoptera</taxon>
        <taxon>Hemiptera</taxon>
        <taxon>Heteroptera</taxon>
        <taxon>Panheteroptera</taxon>
        <taxon>Pentatomomorpha</taxon>
        <taxon>Pentatomoidea</taxon>
        <taxon>Pentatomidae</taxon>
        <taxon>Pentatominae</taxon>
        <taxon>Nezara</taxon>
    </lineage>
</organism>
<protein>
    <submittedName>
        <fullName evidence="1">Uncharacterized protein</fullName>
    </submittedName>
</protein>
<gene>
    <name evidence="1" type="ORF">NEZAVI_LOCUS11850</name>
</gene>